<accession>A0ABT8SP50</accession>
<comment type="caution">
    <text evidence="2">The sequence shown here is derived from an EMBL/GenBank/DDBJ whole genome shotgun (WGS) entry which is preliminary data.</text>
</comment>
<reference evidence="2" key="1">
    <citation type="submission" date="2023-07" db="EMBL/GenBank/DDBJ databases">
        <title>Brevundimonas soil sp. nov., isolated from the soil of chemical plant.</title>
        <authorList>
            <person name="Wu N."/>
        </authorList>
    </citation>
    <scope>NUCLEOTIDE SEQUENCE</scope>
    <source>
        <strain evidence="2">XZ-24</strain>
    </source>
</reference>
<keyword evidence="3" id="KW-1185">Reference proteome</keyword>
<keyword evidence="1" id="KW-0812">Transmembrane</keyword>
<organism evidence="2 3">
    <name type="scientific">Peiella sedimenti</name>
    <dbReference type="NCBI Taxonomy" id="3061083"/>
    <lineage>
        <taxon>Bacteria</taxon>
        <taxon>Pseudomonadati</taxon>
        <taxon>Pseudomonadota</taxon>
        <taxon>Alphaproteobacteria</taxon>
        <taxon>Caulobacterales</taxon>
        <taxon>Caulobacteraceae</taxon>
        <taxon>Peiella</taxon>
    </lineage>
</organism>
<feature type="transmembrane region" description="Helical" evidence="1">
    <location>
        <begin position="23"/>
        <end position="42"/>
    </location>
</feature>
<keyword evidence="1" id="KW-1133">Transmembrane helix</keyword>
<evidence type="ECO:0000313" key="3">
    <source>
        <dbReference type="Proteomes" id="UP001169063"/>
    </source>
</evidence>
<evidence type="ECO:0000256" key="1">
    <source>
        <dbReference type="SAM" id="Phobius"/>
    </source>
</evidence>
<dbReference type="Proteomes" id="UP001169063">
    <property type="component" value="Unassembled WGS sequence"/>
</dbReference>
<gene>
    <name evidence="2" type="ORF">Q0812_09230</name>
</gene>
<evidence type="ECO:0008006" key="4">
    <source>
        <dbReference type="Google" id="ProtNLM"/>
    </source>
</evidence>
<evidence type="ECO:0000313" key="2">
    <source>
        <dbReference type="EMBL" id="MDO1559608.1"/>
    </source>
</evidence>
<dbReference type="EMBL" id="JAUKTR010000003">
    <property type="protein sequence ID" value="MDO1559608.1"/>
    <property type="molecule type" value="Genomic_DNA"/>
</dbReference>
<protein>
    <recommendedName>
        <fullName evidence="4">DUF3592 domain-containing protein</fullName>
    </recommendedName>
</protein>
<dbReference type="RefSeq" id="WP_302110036.1">
    <property type="nucleotide sequence ID" value="NZ_JAUKTR010000003.1"/>
</dbReference>
<keyword evidence="1" id="KW-0472">Membrane</keyword>
<proteinExistence type="predicted"/>
<sequence>MLHLLRHLPEIVSDLAPDVRNPWWAAILATVGLIGAISWYGWSASSPARAAETAVRERLGDPQARFEKTVVRYRVPRAHSGARRRLVCGQVERGPYFAAVVHERRRASSALAMSGDRVVALAFKGQGDPALLAACRAERG</sequence>
<name>A0ABT8SP50_9CAUL</name>